<reference evidence="3 4" key="1">
    <citation type="journal article" date="2018" name="PLoS ONE">
        <title>The draft genome of Kipferlia bialata reveals reductive genome evolution in fornicate parasites.</title>
        <authorList>
            <person name="Tanifuji G."/>
            <person name="Takabayashi S."/>
            <person name="Kume K."/>
            <person name="Takagi M."/>
            <person name="Nakayama T."/>
            <person name="Kamikawa R."/>
            <person name="Inagaki Y."/>
            <person name="Hashimoto T."/>
        </authorList>
    </citation>
    <scope>NUCLEOTIDE SEQUENCE [LARGE SCALE GENOMIC DNA]</scope>
    <source>
        <strain evidence="3">NY0173</strain>
    </source>
</reference>
<keyword evidence="2" id="KW-0812">Transmembrane</keyword>
<gene>
    <name evidence="3" type="ORF">KIPB_002999</name>
</gene>
<evidence type="ECO:0000256" key="2">
    <source>
        <dbReference type="SAM" id="Phobius"/>
    </source>
</evidence>
<feature type="region of interest" description="Disordered" evidence="1">
    <location>
        <begin position="177"/>
        <end position="204"/>
    </location>
</feature>
<proteinExistence type="predicted"/>
<comment type="caution">
    <text evidence="3">The sequence shown here is derived from an EMBL/GenBank/DDBJ whole genome shotgun (WGS) entry which is preliminary data.</text>
</comment>
<dbReference type="AlphaFoldDB" id="A0A9K3CTA3"/>
<organism evidence="3 4">
    <name type="scientific">Kipferlia bialata</name>
    <dbReference type="NCBI Taxonomy" id="797122"/>
    <lineage>
        <taxon>Eukaryota</taxon>
        <taxon>Metamonada</taxon>
        <taxon>Carpediemonas-like organisms</taxon>
        <taxon>Kipferlia</taxon>
    </lineage>
</organism>
<feature type="non-terminal residue" evidence="3">
    <location>
        <position position="204"/>
    </location>
</feature>
<dbReference type="Proteomes" id="UP000265618">
    <property type="component" value="Unassembled WGS sequence"/>
</dbReference>
<protein>
    <submittedName>
        <fullName evidence="3">Uncharacterized protein</fullName>
    </submittedName>
</protein>
<accession>A0A9K3CTA3</accession>
<feature type="transmembrane region" description="Helical" evidence="2">
    <location>
        <begin position="149"/>
        <end position="170"/>
    </location>
</feature>
<dbReference type="EMBL" id="BDIP01000541">
    <property type="protein sequence ID" value="GIQ81950.1"/>
    <property type="molecule type" value="Genomic_DNA"/>
</dbReference>
<keyword evidence="2" id="KW-0472">Membrane</keyword>
<evidence type="ECO:0000256" key="1">
    <source>
        <dbReference type="SAM" id="MobiDB-lite"/>
    </source>
</evidence>
<sequence length="204" mass="21608">VEYTYFDTTAEEGTITNSRYVSYMYDTTVVRPRYMASAAVSCTGSIDPDATVSIFMAHCTATGDTFNWEVLTTSSGEIAIDEEMNFDYNGGGGVPDTDHNCMCITMETREVTSADHTYTCTYVASDVALVVEDPADDGTDGTTTKDGAFGRFVIVLLIVAVLAAIVKVFLCGSGAGAETRNGSKLESATGVPGYPTPGRLSTKA</sequence>
<keyword evidence="4" id="KW-1185">Reference proteome</keyword>
<evidence type="ECO:0000313" key="3">
    <source>
        <dbReference type="EMBL" id="GIQ81950.1"/>
    </source>
</evidence>
<keyword evidence="2" id="KW-1133">Transmembrane helix</keyword>
<evidence type="ECO:0000313" key="4">
    <source>
        <dbReference type="Proteomes" id="UP000265618"/>
    </source>
</evidence>
<name>A0A9K3CTA3_9EUKA</name>